<keyword evidence="2" id="KW-1185">Reference proteome</keyword>
<evidence type="ECO:0000313" key="2">
    <source>
        <dbReference type="Proteomes" id="UP000005239"/>
    </source>
</evidence>
<sequence length="213" mass="23574">MRTPAQSKKGKFCETLVFGVLEGADEGADDGQYHFSLGASVGFKQRRVETLVPIDSLAEAPPFRLIDLPLPKRRETACSPSISSQVHVFLGFFSEEIQGKNGFDATSSEANGGSERKMRLSIVISTLKNPETQCSTELNFSDCADICLILRQTGSYRLHRACECYDSYHEFSFLDRSGVKNKTTVELVENFSVENKGGLNAVKDKVLPNMTFK</sequence>
<accession>A0A2A6B9S0</accession>
<dbReference type="EnsemblMetazoa" id="PPA35334.1">
    <property type="protein sequence ID" value="PPA35334.1"/>
    <property type="gene ID" value="WBGene00273703"/>
</dbReference>
<gene>
    <name evidence="1" type="primary">WBGene00273703</name>
</gene>
<reference evidence="1" key="2">
    <citation type="submission" date="2022-06" db="UniProtKB">
        <authorList>
            <consortium name="EnsemblMetazoa"/>
        </authorList>
    </citation>
    <scope>IDENTIFICATION</scope>
    <source>
        <strain evidence="1">PS312</strain>
    </source>
</reference>
<protein>
    <submittedName>
        <fullName evidence="1">Uncharacterized protein</fullName>
    </submittedName>
</protein>
<organism evidence="1 2">
    <name type="scientific">Pristionchus pacificus</name>
    <name type="common">Parasitic nematode worm</name>
    <dbReference type="NCBI Taxonomy" id="54126"/>
    <lineage>
        <taxon>Eukaryota</taxon>
        <taxon>Metazoa</taxon>
        <taxon>Ecdysozoa</taxon>
        <taxon>Nematoda</taxon>
        <taxon>Chromadorea</taxon>
        <taxon>Rhabditida</taxon>
        <taxon>Rhabditina</taxon>
        <taxon>Diplogasteromorpha</taxon>
        <taxon>Diplogasteroidea</taxon>
        <taxon>Neodiplogasteridae</taxon>
        <taxon>Pristionchus</taxon>
    </lineage>
</organism>
<reference evidence="2" key="1">
    <citation type="journal article" date="2008" name="Nat. Genet.">
        <title>The Pristionchus pacificus genome provides a unique perspective on nematode lifestyle and parasitism.</title>
        <authorList>
            <person name="Dieterich C."/>
            <person name="Clifton S.W."/>
            <person name="Schuster L.N."/>
            <person name="Chinwalla A."/>
            <person name="Delehaunty K."/>
            <person name="Dinkelacker I."/>
            <person name="Fulton L."/>
            <person name="Fulton R."/>
            <person name="Godfrey J."/>
            <person name="Minx P."/>
            <person name="Mitreva M."/>
            <person name="Roeseler W."/>
            <person name="Tian H."/>
            <person name="Witte H."/>
            <person name="Yang S.P."/>
            <person name="Wilson R.K."/>
            <person name="Sommer R.J."/>
        </authorList>
    </citation>
    <scope>NUCLEOTIDE SEQUENCE [LARGE SCALE GENOMIC DNA]</scope>
    <source>
        <strain evidence="2">PS312</strain>
    </source>
</reference>
<proteinExistence type="predicted"/>
<evidence type="ECO:0000313" key="1">
    <source>
        <dbReference type="EnsemblMetazoa" id="PPA35334.1"/>
    </source>
</evidence>
<accession>A0A8R1ULM2</accession>
<name>A0A2A6B9S0_PRIPA</name>
<dbReference type="AlphaFoldDB" id="A0A2A6B9S0"/>
<dbReference type="Proteomes" id="UP000005239">
    <property type="component" value="Unassembled WGS sequence"/>
</dbReference>